<dbReference type="SUPFAM" id="SSF82607">
    <property type="entry name" value="YbaB-like"/>
    <property type="match status" value="1"/>
</dbReference>
<sequence>MANEALKAQVAELMKSVQDYAAATARARERREQLMVTAEAADGRVSVTVNADGVVIDVQFADDVDDLDYGEIAAAVRVAAQDAAAAAVRESAEITDVTSLARDLPGFSEILPGLPDFDQIRTMFPSAPRAPTDLPGSPSRTAAQADRERGNRSEVNDSQW</sequence>
<gene>
    <name evidence="2" type="ORF">KO481_40190</name>
</gene>
<comment type="caution">
    <text evidence="2">The sequence shown here is derived from an EMBL/GenBank/DDBJ whole genome shotgun (WGS) entry which is preliminary data.</text>
</comment>
<dbReference type="InterPro" id="IPR036894">
    <property type="entry name" value="YbaB-like_sf"/>
</dbReference>
<dbReference type="InterPro" id="IPR004401">
    <property type="entry name" value="YbaB/EbfC"/>
</dbReference>
<feature type="compositionally biased region" description="Basic and acidic residues" evidence="1">
    <location>
        <begin position="145"/>
        <end position="160"/>
    </location>
</feature>
<evidence type="ECO:0000313" key="2">
    <source>
        <dbReference type="EMBL" id="MBU3067727.1"/>
    </source>
</evidence>
<evidence type="ECO:0000313" key="3">
    <source>
        <dbReference type="Proteomes" id="UP000733379"/>
    </source>
</evidence>
<accession>A0ABS6BBR1</accession>
<reference evidence="2 3" key="1">
    <citation type="submission" date="2021-06" db="EMBL/GenBank/DDBJ databases">
        <title>Actinomycetes sequencing.</title>
        <authorList>
            <person name="Shan Q."/>
        </authorList>
    </citation>
    <scope>NUCLEOTIDE SEQUENCE [LARGE SCALE GENOMIC DNA]</scope>
    <source>
        <strain evidence="2 3">NEAU-G5</strain>
    </source>
</reference>
<keyword evidence="3" id="KW-1185">Reference proteome</keyword>
<dbReference type="Gene3D" id="3.30.1310.10">
    <property type="entry name" value="Nucleoid-associated protein YbaB-like domain"/>
    <property type="match status" value="1"/>
</dbReference>
<dbReference type="Proteomes" id="UP000733379">
    <property type="component" value="Unassembled WGS sequence"/>
</dbReference>
<proteinExistence type="predicted"/>
<organism evidence="2 3">
    <name type="scientific">Nocardia albiluteola</name>
    <dbReference type="NCBI Taxonomy" id="2842303"/>
    <lineage>
        <taxon>Bacteria</taxon>
        <taxon>Bacillati</taxon>
        <taxon>Actinomycetota</taxon>
        <taxon>Actinomycetes</taxon>
        <taxon>Mycobacteriales</taxon>
        <taxon>Nocardiaceae</taxon>
        <taxon>Nocardia</taxon>
    </lineage>
</organism>
<dbReference type="Pfam" id="PF02575">
    <property type="entry name" value="YbaB_DNA_bd"/>
    <property type="match status" value="1"/>
</dbReference>
<feature type="region of interest" description="Disordered" evidence="1">
    <location>
        <begin position="124"/>
        <end position="160"/>
    </location>
</feature>
<name>A0ABS6BBR1_9NOCA</name>
<dbReference type="EMBL" id="JAHKNI010000024">
    <property type="protein sequence ID" value="MBU3067727.1"/>
    <property type="molecule type" value="Genomic_DNA"/>
</dbReference>
<protein>
    <submittedName>
        <fullName evidence="2">YbaB/EbfC family nucleoid-associated protein</fullName>
    </submittedName>
</protein>
<evidence type="ECO:0000256" key="1">
    <source>
        <dbReference type="SAM" id="MobiDB-lite"/>
    </source>
</evidence>
<dbReference type="RefSeq" id="WP_215923806.1">
    <property type="nucleotide sequence ID" value="NZ_JAHKNI010000024.1"/>
</dbReference>